<dbReference type="PANTHER" id="PTHR43877:SF2">
    <property type="entry name" value="AMINOALKYLPHOSPHONATE N-ACETYLTRANSFERASE-RELATED"/>
    <property type="match status" value="1"/>
</dbReference>
<dbReference type="EMBL" id="FRCS01000002">
    <property type="protein sequence ID" value="SHM98356.1"/>
    <property type="molecule type" value="Genomic_DNA"/>
</dbReference>
<dbReference type="PROSITE" id="PS51186">
    <property type="entry name" value="GNAT"/>
    <property type="match status" value="1"/>
</dbReference>
<dbReference type="Proteomes" id="UP000184440">
    <property type="component" value="Unassembled WGS sequence"/>
</dbReference>
<reference evidence="4 5" key="1">
    <citation type="submission" date="2016-11" db="EMBL/GenBank/DDBJ databases">
        <authorList>
            <person name="Jaros S."/>
            <person name="Januszkiewicz K."/>
            <person name="Wedrychowicz H."/>
        </authorList>
    </citation>
    <scope>NUCLEOTIDE SEQUENCE [LARGE SCALE GENOMIC DNA]</scope>
    <source>
        <strain evidence="4 5">DSM 46144</strain>
    </source>
</reference>
<proteinExistence type="predicted"/>
<sequence>MRRIRPSEWPELRRLRLEALKDSPLAFVEQYDDALALPDDAWQERAQSTAAGTSGARFVATDPSGRFVGMAGIFRETDILDHVSAMLVGVYVTPTYRGRSLGTAAAVTRAAVNWALAEVAPDRIRLFVLDVNDRAKAFYRRVGFIQTGNTMRYPPDPSYLELEMAYARGGIHGSSSVGSETADST</sequence>
<evidence type="ECO:0000313" key="5">
    <source>
        <dbReference type="Proteomes" id="UP000184440"/>
    </source>
</evidence>
<gene>
    <name evidence="4" type="ORF">SAMN05443668_102412</name>
</gene>
<name>A0A1M7N4P2_9ACTN</name>
<evidence type="ECO:0000313" key="4">
    <source>
        <dbReference type="EMBL" id="SHM98356.1"/>
    </source>
</evidence>
<dbReference type="InterPro" id="IPR016181">
    <property type="entry name" value="Acyl_CoA_acyltransferase"/>
</dbReference>
<organism evidence="4 5">
    <name type="scientific">Cryptosporangium aurantiacum</name>
    <dbReference type="NCBI Taxonomy" id="134849"/>
    <lineage>
        <taxon>Bacteria</taxon>
        <taxon>Bacillati</taxon>
        <taxon>Actinomycetota</taxon>
        <taxon>Actinomycetes</taxon>
        <taxon>Cryptosporangiales</taxon>
        <taxon>Cryptosporangiaceae</taxon>
        <taxon>Cryptosporangium</taxon>
    </lineage>
</organism>
<dbReference type="InterPro" id="IPR050832">
    <property type="entry name" value="Bact_Acetyltransf"/>
</dbReference>
<accession>A0A1M7N4P2</accession>
<evidence type="ECO:0000259" key="3">
    <source>
        <dbReference type="PROSITE" id="PS51186"/>
    </source>
</evidence>
<dbReference type="AlphaFoldDB" id="A0A1M7N4P2"/>
<dbReference type="STRING" id="134849.SAMN05443668_102412"/>
<keyword evidence="5" id="KW-1185">Reference proteome</keyword>
<evidence type="ECO:0000256" key="2">
    <source>
        <dbReference type="ARBA" id="ARBA00023315"/>
    </source>
</evidence>
<dbReference type="Pfam" id="PF00583">
    <property type="entry name" value="Acetyltransf_1"/>
    <property type="match status" value="1"/>
</dbReference>
<evidence type="ECO:0000256" key="1">
    <source>
        <dbReference type="ARBA" id="ARBA00022679"/>
    </source>
</evidence>
<protein>
    <submittedName>
        <fullName evidence="4">Protein N-acetyltransferase, RimJ/RimL family</fullName>
    </submittedName>
</protein>
<dbReference type="GO" id="GO:0016747">
    <property type="term" value="F:acyltransferase activity, transferring groups other than amino-acyl groups"/>
    <property type="evidence" value="ECO:0007669"/>
    <property type="project" value="InterPro"/>
</dbReference>
<dbReference type="InterPro" id="IPR000182">
    <property type="entry name" value="GNAT_dom"/>
</dbReference>
<dbReference type="Gene3D" id="3.40.630.30">
    <property type="match status" value="1"/>
</dbReference>
<keyword evidence="1 4" id="KW-0808">Transferase</keyword>
<keyword evidence="2" id="KW-0012">Acyltransferase</keyword>
<dbReference type="SUPFAM" id="SSF55729">
    <property type="entry name" value="Acyl-CoA N-acyltransferases (Nat)"/>
    <property type="match status" value="1"/>
</dbReference>
<feature type="domain" description="N-acetyltransferase" evidence="3">
    <location>
        <begin position="1"/>
        <end position="169"/>
    </location>
</feature>
<dbReference type="PANTHER" id="PTHR43877">
    <property type="entry name" value="AMINOALKYLPHOSPHONATE N-ACETYLTRANSFERASE-RELATED-RELATED"/>
    <property type="match status" value="1"/>
</dbReference>